<dbReference type="InterPro" id="IPR036663">
    <property type="entry name" value="Fumarylacetoacetase_C_sf"/>
</dbReference>
<dbReference type="SUPFAM" id="SSF56529">
    <property type="entry name" value="FAH"/>
    <property type="match status" value="1"/>
</dbReference>
<feature type="domain" description="Fumarylacetoacetase-like C-terminal" evidence="2">
    <location>
        <begin position="73"/>
        <end position="253"/>
    </location>
</feature>
<gene>
    <name evidence="3" type="ORF">C0099_14930</name>
</gene>
<proteinExistence type="predicted"/>
<dbReference type="GO" id="GO:0005737">
    <property type="term" value="C:cytoplasm"/>
    <property type="evidence" value="ECO:0007669"/>
    <property type="project" value="TreeGrafter"/>
</dbReference>
<dbReference type="Pfam" id="PF01557">
    <property type="entry name" value="FAA_hydrolase"/>
    <property type="match status" value="1"/>
</dbReference>
<name>A0A2I6SA33_9RHOO</name>
<evidence type="ECO:0000313" key="4">
    <source>
        <dbReference type="Proteomes" id="UP000242205"/>
    </source>
</evidence>
<evidence type="ECO:0000313" key="3">
    <source>
        <dbReference type="EMBL" id="AUN96120.1"/>
    </source>
</evidence>
<sequence length="256" mass="26979">MSALPPRSQELAAKLADAWRDGRALSALEATRLAPPDDAAAYAIQDTVGAALGWFPAGRARAWKIASTPPTAAPVPDAFIDDAPQTLRPEDFHTLIGIEVELVLRLGSPLPAGADEAQAAAAIDGIFAAIEVFDVRAADWNTLPRTFLLADQQMHGRLLLGTGIDGGWQESFAETQVVLSVDGEETLRRHGGHALGTPVAILPWLAGHVASRGAELRAGDLIASGTWIGLHVARPGERIEASFKGIGRVRVDVASD</sequence>
<dbReference type="Proteomes" id="UP000242205">
    <property type="component" value="Chromosome"/>
</dbReference>
<dbReference type="AlphaFoldDB" id="A0A2I6SA33"/>
<dbReference type="OrthoDB" id="8689761at2"/>
<evidence type="ECO:0000256" key="1">
    <source>
        <dbReference type="ARBA" id="ARBA00023239"/>
    </source>
</evidence>
<evidence type="ECO:0000259" key="2">
    <source>
        <dbReference type="Pfam" id="PF01557"/>
    </source>
</evidence>
<dbReference type="EMBL" id="CP025682">
    <property type="protein sequence ID" value="AUN96120.1"/>
    <property type="molecule type" value="Genomic_DNA"/>
</dbReference>
<dbReference type="InterPro" id="IPR050772">
    <property type="entry name" value="Hydratase-Decarb/MhpD_sf"/>
</dbReference>
<dbReference type="RefSeq" id="WP_102248164.1">
    <property type="nucleotide sequence ID" value="NZ_CP025682.1"/>
</dbReference>
<dbReference type="InterPro" id="IPR011234">
    <property type="entry name" value="Fumarylacetoacetase-like_C"/>
</dbReference>
<protein>
    <recommendedName>
        <fullName evidence="2">Fumarylacetoacetase-like C-terminal domain-containing protein</fullName>
    </recommendedName>
</protein>
<dbReference type="GO" id="GO:0008684">
    <property type="term" value="F:2-oxopent-4-enoate hydratase activity"/>
    <property type="evidence" value="ECO:0007669"/>
    <property type="project" value="TreeGrafter"/>
</dbReference>
<dbReference type="Gene3D" id="3.90.850.10">
    <property type="entry name" value="Fumarylacetoacetase-like, C-terminal domain"/>
    <property type="match status" value="1"/>
</dbReference>
<organism evidence="3 4">
    <name type="scientific">Pseudazoarcus pumilus</name>
    <dbReference type="NCBI Taxonomy" id="2067960"/>
    <lineage>
        <taxon>Bacteria</taxon>
        <taxon>Pseudomonadati</taxon>
        <taxon>Pseudomonadota</taxon>
        <taxon>Betaproteobacteria</taxon>
        <taxon>Rhodocyclales</taxon>
        <taxon>Zoogloeaceae</taxon>
        <taxon>Pseudazoarcus</taxon>
    </lineage>
</organism>
<dbReference type="PANTHER" id="PTHR30143">
    <property type="entry name" value="ACID HYDRATASE"/>
    <property type="match status" value="1"/>
</dbReference>
<accession>A0A2I6SA33</accession>
<dbReference type="KEGG" id="atw:C0099_14930"/>
<keyword evidence="1" id="KW-0456">Lyase</keyword>
<dbReference type="PANTHER" id="PTHR30143:SF0">
    <property type="entry name" value="2-KETO-4-PENTENOATE HYDRATASE"/>
    <property type="match status" value="1"/>
</dbReference>
<keyword evidence="4" id="KW-1185">Reference proteome</keyword>
<reference evidence="3 4" key="1">
    <citation type="submission" date="2018-01" db="EMBL/GenBank/DDBJ databases">
        <authorList>
            <person name="Fu G.-Y."/>
        </authorList>
    </citation>
    <scope>NUCLEOTIDE SEQUENCE [LARGE SCALE GENOMIC DNA]</scope>
    <source>
        <strain evidence="3 4">SY39</strain>
    </source>
</reference>